<gene>
    <name evidence="1" type="ORF">GPL26_17675</name>
</gene>
<accession>A0AA41K7C5</accession>
<name>A0AA41K7C5_9FIRM</name>
<sequence>MDPNKGNTAQGYCSDPRYPSHKNTVNNIVKHTDKLCDNHGNRGPYHQLSDITL</sequence>
<comment type="caution">
    <text evidence="1">The sequence shown here is derived from an EMBL/GenBank/DDBJ whole genome shotgun (WGS) entry which is preliminary data.</text>
</comment>
<evidence type="ECO:0000313" key="2">
    <source>
        <dbReference type="Proteomes" id="UP000708338"/>
    </source>
</evidence>
<proteinExistence type="predicted"/>
<dbReference type="RefSeq" id="WP_215630226.1">
    <property type="nucleotide sequence ID" value="NZ_CABJDD010000004.1"/>
</dbReference>
<dbReference type="AlphaFoldDB" id="A0AA41K7C5"/>
<dbReference type="EMBL" id="WQPS01000029">
    <property type="protein sequence ID" value="MBT9811452.1"/>
    <property type="molecule type" value="Genomic_DNA"/>
</dbReference>
<evidence type="ECO:0000313" key="1">
    <source>
        <dbReference type="EMBL" id="MBT9811452.1"/>
    </source>
</evidence>
<reference evidence="1" key="1">
    <citation type="journal article" date="2021" name="Gut Microbes">
        <title>A synthetic consortium of 100 gut commensals modulates the composition and function in a colon model of the microbiome of elderly subjects.</title>
        <authorList>
            <person name="Perez M."/>
            <person name="Ntemiri A."/>
            <person name="Tan H."/>
            <person name="Harris H.M.B."/>
            <person name="Roager H.M."/>
            <person name="Ribiere C."/>
            <person name="O'Toole P.W."/>
        </authorList>
    </citation>
    <scope>NUCLEOTIDE SEQUENCE</scope>
    <source>
        <strain evidence="1">MCC335</strain>
    </source>
</reference>
<dbReference type="Proteomes" id="UP000708338">
    <property type="component" value="Unassembled WGS sequence"/>
</dbReference>
<protein>
    <submittedName>
        <fullName evidence="1">Uncharacterized protein</fullName>
    </submittedName>
</protein>
<organism evidence="1 2">
    <name type="scientific">Enterocloster citroniae</name>
    <dbReference type="NCBI Taxonomy" id="358743"/>
    <lineage>
        <taxon>Bacteria</taxon>
        <taxon>Bacillati</taxon>
        <taxon>Bacillota</taxon>
        <taxon>Clostridia</taxon>
        <taxon>Lachnospirales</taxon>
        <taxon>Lachnospiraceae</taxon>
        <taxon>Enterocloster</taxon>
    </lineage>
</organism>